<dbReference type="EMBL" id="BJHY01000003">
    <property type="protein sequence ID" value="GDY80650.1"/>
    <property type="molecule type" value="Genomic_DNA"/>
</dbReference>
<reference evidence="1 2" key="1">
    <citation type="submission" date="2019-04" db="EMBL/GenBank/DDBJ databases">
        <title>Draft genome sequences of Streptomyces avermitilis ATCC 31267.</title>
        <authorList>
            <person name="Komaki H."/>
            <person name="Tamura T."/>
            <person name="Hosoyama A."/>
        </authorList>
    </citation>
    <scope>NUCLEOTIDE SEQUENCE [LARGE SCALE GENOMIC DNA]</scope>
    <source>
        <strain evidence="1 2">ATCC 31267</strain>
    </source>
</reference>
<protein>
    <submittedName>
        <fullName evidence="1">Uncharacterized protein</fullName>
    </submittedName>
</protein>
<dbReference type="AlphaFoldDB" id="A0A4D4N894"/>
<gene>
    <name evidence="1" type="ORF">SAV31267_101350</name>
</gene>
<organism evidence="1 2">
    <name type="scientific">Streptomyces avermitilis</name>
    <dbReference type="NCBI Taxonomy" id="33903"/>
    <lineage>
        <taxon>Bacteria</taxon>
        <taxon>Bacillati</taxon>
        <taxon>Actinomycetota</taxon>
        <taxon>Actinomycetes</taxon>
        <taxon>Kitasatosporales</taxon>
        <taxon>Streptomycetaceae</taxon>
        <taxon>Streptomyces</taxon>
    </lineage>
</organism>
<dbReference type="Proteomes" id="UP000299211">
    <property type="component" value="Unassembled WGS sequence"/>
</dbReference>
<dbReference type="Pfam" id="PF09481">
    <property type="entry name" value="CRISPR_Cse1"/>
    <property type="match status" value="1"/>
</dbReference>
<dbReference type="InterPro" id="IPR013381">
    <property type="entry name" value="CRISPR-assoc_prot_Cse1"/>
</dbReference>
<comment type="caution">
    <text evidence="1">The sequence shown here is derived from an EMBL/GenBank/DDBJ whole genome shotgun (WGS) entry which is preliminary data.</text>
</comment>
<sequence length="66" mass="7273">MPASTYNLFDEPWIPVRWTHAAPLPHPERVGLRDLLLRSGDIATLTIADPPRTPHCCASCTRSPPG</sequence>
<evidence type="ECO:0000313" key="1">
    <source>
        <dbReference type="EMBL" id="GDY80650.1"/>
    </source>
</evidence>
<proteinExistence type="predicted"/>
<name>A0A4D4N894_STRAX</name>
<evidence type="ECO:0000313" key="2">
    <source>
        <dbReference type="Proteomes" id="UP000299211"/>
    </source>
</evidence>
<accession>A0A4D4N894</accession>